<dbReference type="InterPro" id="IPR006437">
    <property type="entry name" value="Phage_terminase_lsu"/>
</dbReference>
<dbReference type="PANTHER" id="PTHR39184:SF1">
    <property type="entry name" value="PBSX PHAGE TERMINASE LARGE SUBUNIT"/>
    <property type="match status" value="1"/>
</dbReference>
<dbReference type="PANTHER" id="PTHR39184">
    <property type="match status" value="1"/>
</dbReference>
<evidence type="ECO:0000259" key="1">
    <source>
        <dbReference type="Pfam" id="PF04466"/>
    </source>
</evidence>
<dbReference type="InterPro" id="IPR052380">
    <property type="entry name" value="Viral_DNA_packaging_terminase"/>
</dbReference>
<evidence type="ECO:0000313" key="3">
    <source>
        <dbReference type="Proteomes" id="UP000069914"/>
    </source>
</evidence>
<dbReference type="NCBIfam" id="TIGR01547">
    <property type="entry name" value="phage_term_2"/>
    <property type="match status" value="1"/>
</dbReference>
<protein>
    <submittedName>
        <fullName evidence="2">Terminase</fullName>
    </submittedName>
</protein>
<dbReference type="Gene3D" id="3.30.420.240">
    <property type="match status" value="1"/>
</dbReference>
<dbReference type="GeneID" id="61903155"/>
<dbReference type="RefSeq" id="WP_048619620.1">
    <property type="nucleotide sequence ID" value="NZ_CABMLM010000011.1"/>
</dbReference>
<sequence>MTTINPIFQPFIKARRYKVAKGGRGSGKSWAIARLLIESARRQSVRILCARELQNSISDSVIRLLEDTIEREGYAAEFEIQRSMIRHLGTNAEFMFYGIKNNPTKIKSLEGVDICWVEEAEAVTKESWDILVPTIRKPGSEIWVSFNPKNILDDTYQRFVVTPPDDICLLTVNYTDNPHFPEVLRLEMEECQRRNPTLYRHIWLGEPVSASEMAIIKREWLEAATDAHSKLGWKAKGSIVAAHDPSDTGPDDKGYAMRHGSVVKRIASPPTPLDVNEGADWATELAITDGADHFLFDGDGLGAGLRRQVTDSFTGKKATVTMFKGSESPFDEDAPYQSGAWSDEVVDGDNIRTIGDVFRNKRAQFYYTLADRLYLTYRAVVHGEYANPDDMLSFDKEAIGDQVLEKLFAELTQIQRKFNGNGKLELMTKVDMKNKLGIPSPNLADSLMMCMHCPIVFKENNDIQVPSSSSW</sequence>
<dbReference type="InterPro" id="IPR027417">
    <property type="entry name" value="P-loop_NTPase"/>
</dbReference>
<keyword evidence="3" id="KW-1185">Reference proteome</keyword>
<feature type="domain" description="Phage terminase large subunit N-terminal" evidence="1">
    <location>
        <begin position="16"/>
        <end position="206"/>
    </location>
</feature>
<dbReference type="Proteomes" id="UP000069914">
    <property type="component" value="Chromosome"/>
</dbReference>
<evidence type="ECO:0000313" key="2">
    <source>
        <dbReference type="EMBL" id="AKP34709.1"/>
    </source>
</evidence>
<reference evidence="2 3" key="1">
    <citation type="journal article" date="2015" name="Genome Announc.">
        <title>De Novo Genome Sequence of Yersinia aleksiciae Y159T.</title>
        <authorList>
            <person name="Sprague L.D."/>
            <person name="Neubauer H."/>
        </authorList>
    </citation>
    <scope>NUCLEOTIDE SEQUENCE [LARGE SCALE GENOMIC DNA]</scope>
    <source>
        <strain evidence="2 3">159</strain>
    </source>
</reference>
<dbReference type="Pfam" id="PF04466">
    <property type="entry name" value="Terminase_3"/>
    <property type="match status" value="1"/>
</dbReference>
<proteinExistence type="predicted"/>
<gene>
    <name evidence="2" type="ORF">ACZ76_14840</name>
</gene>
<name>A0ABM5UFT9_YERAE</name>
<dbReference type="Gene3D" id="3.40.50.300">
    <property type="entry name" value="P-loop containing nucleotide triphosphate hydrolases"/>
    <property type="match status" value="1"/>
</dbReference>
<organism evidence="2 3">
    <name type="scientific">Yersinia aleksiciae</name>
    <dbReference type="NCBI Taxonomy" id="263819"/>
    <lineage>
        <taxon>Bacteria</taxon>
        <taxon>Pseudomonadati</taxon>
        <taxon>Pseudomonadota</taxon>
        <taxon>Gammaproteobacteria</taxon>
        <taxon>Enterobacterales</taxon>
        <taxon>Yersiniaceae</taxon>
        <taxon>Yersinia</taxon>
    </lineage>
</organism>
<dbReference type="EMBL" id="CP011975">
    <property type="protein sequence ID" value="AKP34709.1"/>
    <property type="molecule type" value="Genomic_DNA"/>
</dbReference>
<dbReference type="InterPro" id="IPR035412">
    <property type="entry name" value="Terminase_L_N"/>
</dbReference>
<accession>A0ABM5UFT9</accession>